<dbReference type="EMBL" id="BMLZ01000024">
    <property type="protein sequence ID" value="GGP30302.1"/>
    <property type="molecule type" value="Genomic_DNA"/>
</dbReference>
<dbReference type="AlphaFoldDB" id="A0AAV4K6X4"/>
<evidence type="ECO:0000313" key="2">
    <source>
        <dbReference type="EMBL" id="GGP30302.1"/>
    </source>
</evidence>
<dbReference type="Proteomes" id="UP000652720">
    <property type="component" value="Unassembled WGS sequence"/>
</dbReference>
<gene>
    <name evidence="2" type="ORF">GCM10008021_19530</name>
    <name evidence="1" type="ORF">GCM10010914_22950</name>
</gene>
<comment type="caution">
    <text evidence="1">The sequence shown here is derived from an EMBL/GenBank/DDBJ whole genome shotgun (WGS) entry which is preliminary data.</text>
</comment>
<keyword evidence="3" id="KW-1185">Reference proteome</keyword>
<accession>A0AAV4K6X4</accession>
<protein>
    <submittedName>
        <fullName evidence="1">Uncharacterized protein</fullName>
    </submittedName>
</protein>
<dbReference type="EMBL" id="BMMA01000024">
    <property type="protein sequence ID" value="GGI87945.1"/>
    <property type="molecule type" value="Genomic_DNA"/>
</dbReference>
<reference evidence="1" key="2">
    <citation type="journal article" date="2014" name="Int. J. Syst. Evol. Microbiol.">
        <title>Complete genome sequence of Corynebacterium casei LMG S-19264T (=DSM 44701T), isolated from a smear-ripened cheese.</title>
        <authorList>
            <consortium name="US DOE Joint Genome Institute (JGI-PGF)"/>
            <person name="Walter F."/>
            <person name="Albersmeier A."/>
            <person name="Kalinowski J."/>
            <person name="Ruckert C."/>
        </authorList>
    </citation>
    <scope>NUCLEOTIDE SEQUENCE</scope>
    <source>
        <strain evidence="1">CGMCC 1.8885</strain>
    </source>
</reference>
<dbReference type="Proteomes" id="UP000630135">
    <property type="component" value="Unassembled WGS sequence"/>
</dbReference>
<evidence type="ECO:0000313" key="3">
    <source>
        <dbReference type="Proteomes" id="UP000630135"/>
    </source>
</evidence>
<organism evidence="1 4">
    <name type="scientific">Deinococcus wulumuqiensis</name>
    <dbReference type="NCBI Taxonomy" id="980427"/>
    <lineage>
        <taxon>Bacteria</taxon>
        <taxon>Thermotogati</taxon>
        <taxon>Deinococcota</taxon>
        <taxon>Deinococci</taxon>
        <taxon>Deinococcales</taxon>
        <taxon>Deinococcaceae</taxon>
        <taxon>Deinococcus</taxon>
    </lineage>
</organism>
<name>A0AAV4K6X4_9DEIO</name>
<reference evidence="1" key="4">
    <citation type="submission" date="2023-08" db="EMBL/GenBank/DDBJ databases">
        <authorList>
            <person name="Sun Q."/>
            <person name="Zhou Y."/>
        </authorList>
    </citation>
    <scope>NUCLEOTIDE SEQUENCE</scope>
    <source>
        <strain evidence="2">CGMCC 1.8884</strain>
        <strain evidence="1">CGMCC 1.8885</strain>
    </source>
</reference>
<sequence>MSCLAWGLSQLPQPDAAAFQAREAALGQCSDAITSQTLTGHHIDGFRLLPSSVTQVGSKVSAQYRVREHGAGGWNSGPIFTLNCEVMGGTAHLSVAPRVETSE</sequence>
<reference evidence="3" key="3">
    <citation type="journal article" date="2019" name="Int. J. Syst. Evol. Microbiol.">
        <title>The Global Catalogue of Microorganisms (GCM) 10K type strain sequencing project: providing services to taxonomists for standard genome sequencing and annotation.</title>
        <authorList>
            <consortium name="The Broad Institute Genomics Platform"/>
            <consortium name="The Broad Institute Genome Sequencing Center for Infectious Disease"/>
            <person name="Wu L."/>
            <person name="Ma J."/>
        </authorList>
    </citation>
    <scope>NUCLEOTIDE SEQUENCE [LARGE SCALE GENOMIC DNA]</scope>
    <source>
        <strain evidence="3">CGMCC 1.8884</strain>
    </source>
</reference>
<evidence type="ECO:0000313" key="1">
    <source>
        <dbReference type="EMBL" id="GGI87945.1"/>
    </source>
</evidence>
<reference evidence="2" key="1">
    <citation type="journal article" date="2014" name="Int. J. Syst. Evol. Microbiol.">
        <title>Complete genome of a new Firmicutes species belonging to the dominant human colonic microbiota ('Ruminococcus bicirculans') reveals two chromosomes and a selective capacity to utilize plant glucans.</title>
        <authorList>
            <consortium name="NISC Comparative Sequencing Program"/>
            <person name="Wegmann U."/>
            <person name="Louis P."/>
            <person name="Goesmann A."/>
            <person name="Henrissat B."/>
            <person name="Duncan S.H."/>
            <person name="Flint H.J."/>
        </authorList>
    </citation>
    <scope>NUCLEOTIDE SEQUENCE</scope>
    <source>
        <strain evidence="2">CGMCC 1.8884</strain>
    </source>
</reference>
<proteinExistence type="predicted"/>
<evidence type="ECO:0000313" key="4">
    <source>
        <dbReference type="Proteomes" id="UP000652720"/>
    </source>
</evidence>